<keyword evidence="2" id="KW-0472">Membrane</keyword>
<protein>
    <submittedName>
        <fullName evidence="4">Putative peptidoglycan-binding protein</fullName>
    </submittedName>
</protein>
<keyword evidence="2" id="KW-0812">Transmembrane</keyword>
<dbReference type="Pfam" id="PF01476">
    <property type="entry name" value="LysM"/>
    <property type="match status" value="1"/>
</dbReference>
<accession>A0A2R5LFF6</accession>
<name>A0A2R5LFF6_9ACAR</name>
<evidence type="ECO:0000256" key="1">
    <source>
        <dbReference type="SAM" id="MobiDB-lite"/>
    </source>
</evidence>
<evidence type="ECO:0000256" key="2">
    <source>
        <dbReference type="SAM" id="Phobius"/>
    </source>
</evidence>
<feature type="region of interest" description="Disordered" evidence="1">
    <location>
        <begin position="1"/>
        <end position="32"/>
    </location>
</feature>
<dbReference type="SUPFAM" id="SSF54106">
    <property type="entry name" value="LysM domain"/>
    <property type="match status" value="1"/>
</dbReference>
<feature type="compositionally biased region" description="Basic and acidic residues" evidence="1">
    <location>
        <begin position="54"/>
        <end position="83"/>
    </location>
</feature>
<feature type="region of interest" description="Disordered" evidence="1">
    <location>
        <begin position="52"/>
        <end position="83"/>
    </location>
</feature>
<evidence type="ECO:0000259" key="3">
    <source>
        <dbReference type="PROSITE" id="PS51782"/>
    </source>
</evidence>
<dbReference type="AlphaFoldDB" id="A0A2R5LFF6"/>
<evidence type="ECO:0000313" key="4">
    <source>
        <dbReference type="EMBL" id="MBY08165.1"/>
    </source>
</evidence>
<feature type="compositionally biased region" description="Polar residues" evidence="1">
    <location>
        <begin position="1"/>
        <end position="10"/>
    </location>
</feature>
<dbReference type="SMART" id="SM00257">
    <property type="entry name" value="LysM"/>
    <property type="match status" value="1"/>
</dbReference>
<feature type="transmembrane region" description="Helical" evidence="2">
    <location>
        <begin position="210"/>
        <end position="237"/>
    </location>
</feature>
<dbReference type="PANTHER" id="PTHR20932:SF13">
    <property type="entry name" value="LD36653P"/>
    <property type="match status" value="1"/>
</dbReference>
<dbReference type="PROSITE" id="PS51782">
    <property type="entry name" value="LYSM"/>
    <property type="match status" value="1"/>
</dbReference>
<sequence>MVSFPKSWSLSRHGRYPHPYARGQVNGRPDSDEHLTFVFSDGEDATLQELDDATELRQRSGDRTGRDHTGKKDKPQVPYSDHKITEGDTLQGLALRYGCTVGRLKQFNNLLSDQDFFARTSIKVPTRVFVQTAKLVDPCPDEKVTDGDIQSDSGASPPDRAIRYWNKLEQQVEEVIQKGNELQETRRASEEVPQRTHPAQKHSWSGVDCGIGWCGIIITLVVIGILVPTLYALYILYYEDRTHDAVL</sequence>
<organism evidence="4">
    <name type="scientific">Ornithodoros turicata</name>
    <dbReference type="NCBI Taxonomy" id="34597"/>
    <lineage>
        <taxon>Eukaryota</taxon>
        <taxon>Metazoa</taxon>
        <taxon>Ecdysozoa</taxon>
        <taxon>Arthropoda</taxon>
        <taxon>Chelicerata</taxon>
        <taxon>Arachnida</taxon>
        <taxon>Acari</taxon>
        <taxon>Parasitiformes</taxon>
        <taxon>Ixodida</taxon>
        <taxon>Ixodoidea</taxon>
        <taxon>Argasidae</taxon>
        <taxon>Ornithodorinae</taxon>
        <taxon>Ornithodoros</taxon>
    </lineage>
</organism>
<feature type="domain" description="LysM" evidence="3">
    <location>
        <begin position="80"/>
        <end position="124"/>
    </location>
</feature>
<dbReference type="InterPro" id="IPR036779">
    <property type="entry name" value="LysM_dom_sf"/>
</dbReference>
<dbReference type="CDD" id="cd00118">
    <property type="entry name" value="LysM"/>
    <property type="match status" value="1"/>
</dbReference>
<dbReference type="InterPro" id="IPR045030">
    <property type="entry name" value="LYSM1-4"/>
</dbReference>
<proteinExistence type="predicted"/>
<dbReference type="InterPro" id="IPR018392">
    <property type="entry name" value="LysM"/>
</dbReference>
<keyword evidence="2" id="KW-1133">Transmembrane helix</keyword>
<dbReference type="Gene3D" id="3.10.350.10">
    <property type="entry name" value="LysM domain"/>
    <property type="match status" value="1"/>
</dbReference>
<dbReference type="PANTHER" id="PTHR20932">
    <property type="entry name" value="LYSM AND PUTATIVE PEPTIDOGLYCAN-BINDING DOMAIN-CONTAINING PROTEIN"/>
    <property type="match status" value="1"/>
</dbReference>
<reference evidence="4" key="1">
    <citation type="submission" date="2018-03" db="EMBL/GenBank/DDBJ databases">
        <title>The relapsing fever spirochete Borrelia turicatae persists in the highly oxidative environment of its soft-bodied tick vector.</title>
        <authorList>
            <person name="Bourret T.J."/>
            <person name="Boyle W.K."/>
            <person name="Valenzuela J.G."/>
            <person name="Oliveira F."/>
            <person name="Lopez J.E."/>
        </authorList>
    </citation>
    <scope>NUCLEOTIDE SEQUENCE</scope>
    <source>
        <strain evidence="4">Kansas strain/isolate</strain>
        <tissue evidence="4">Salivary glands</tissue>
    </source>
</reference>
<dbReference type="EMBL" id="GGLE01004039">
    <property type="protein sequence ID" value="MBY08165.1"/>
    <property type="molecule type" value="Transcribed_RNA"/>
</dbReference>